<evidence type="ECO:0000256" key="1">
    <source>
        <dbReference type="ARBA" id="ARBA00023180"/>
    </source>
</evidence>
<proteinExistence type="predicted"/>
<feature type="transmembrane region" description="Helical" evidence="3">
    <location>
        <begin position="176"/>
        <end position="196"/>
    </location>
</feature>
<evidence type="ECO:0000256" key="4">
    <source>
        <dbReference type="SAM" id="SignalP"/>
    </source>
</evidence>
<protein>
    <submittedName>
        <fullName evidence="6">Cation-dependent mannose-6-phosphate receptor</fullName>
    </submittedName>
</protein>
<dbReference type="Gene3D" id="2.70.130.10">
    <property type="entry name" value="Mannose-6-phosphate receptor binding domain"/>
    <property type="match status" value="1"/>
</dbReference>
<dbReference type="InterPro" id="IPR009011">
    <property type="entry name" value="Man6P_isomerase_rcpt-bd_dom_sf"/>
</dbReference>
<gene>
    <name evidence="6" type="primary">LOC108664442</name>
</gene>
<dbReference type="Proteomes" id="UP000694843">
    <property type="component" value="Unplaced"/>
</dbReference>
<sequence length="298" mass="31295">MTLVAVQILLCISLLINAPQVKADCQIDPSVAEQDKPAVSDVINLLKPFEGQLLKAQGAGGVSYLVSVCGADVASDLAQSAVVEVNGTSRMVVGLSNRTIASQGDDWLQLLWLSNTSYNNTPTCAGSNRSVRLLIACNADVSGALELRVDAAPGASCFTSLSASHSLVCSASHQGLGGFSVFLIIMTVLFLTYLCLGGAYMRFVKGAKGADQVPHKEFWFRTGNAFADCCGALCRCDKYFGDGNFDDYTSVSGASAAYAGDGALRAGGGQSYQTAGYSEPREQLLSNQRSSDSELLQP</sequence>
<dbReference type="OrthoDB" id="29460at2759"/>
<dbReference type="SUPFAM" id="SSF50911">
    <property type="entry name" value="Mannose 6-phosphate receptor domain"/>
    <property type="match status" value="1"/>
</dbReference>
<dbReference type="PANTHER" id="PTHR15071:SF29">
    <property type="entry name" value="CATION-DEPENDENT MANNOSE-6-PHOSPHATE RECEPTOR"/>
    <property type="match status" value="1"/>
</dbReference>
<evidence type="ECO:0000256" key="3">
    <source>
        <dbReference type="SAM" id="Phobius"/>
    </source>
</evidence>
<feature type="region of interest" description="Disordered" evidence="2">
    <location>
        <begin position="271"/>
        <end position="298"/>
    </location>
</feature>
<evidence type="ECO:0000313" key="6">
    <source>
        <dbReference type="RefSeq" id="XP_018006516.1"/>
    </source>
</evidence>
<dbReference type="AlphaFoldDB" id="A0A8B7MYB5"/>
<dbReference type="InterPro" id="IPR028927">
    <property type="entry name" value="Man-6-P_rcpt"/>
</dbReference>
<dbReference type="OMA" id="ICTHEEK"/>
<keyword evidence="3" id="KW-1133">Transmembrane helix</keyword>
<dbReference type="KEGG" id="hazt:108664442"/>
<dbReference type="PANTHER" id="PTHR15071">
    <property type="entry name" value="MANNOSE-6-PHOSPHATE RECEPTOR FAMILY MEMBER"/>
    <property type="match status" value="1"/>
</dbReference>
<keyword evidence="6" id="KW-0675">Receptor</keyword>
<keyword evidence="3" id="KW-0472">Membrane</keyword>
<keyword evidence="5" id="KW-1185">Reference proteome</keyword>
<dbReference type="RefSeq" id="XP_018006516.1">
    <property type="nucleotide sequence ID" value="XM_018151027.2"/>
</dbReference>
<accession>A0A8B7MYB5</accession>
<reference evidence="6" key="1">
    <citation type="submission" date="2025-08" db="UniProtKB">
        <authorList>
            <consortium name="RefSeq"/>
        </authorList>
    </citation>
    <scope>IDENTIFICATION</scope>
    <source>
        <tissue evidence="6">Whole organism</tissue>
    </source>
</reference>
<dbReference type="GO" id="GO:0005802">
    <property type="term" value="C:trans-Golgi network"/>
    <property type="evidence" value="ECO:0007669"/>
    <property type="project" value="TreeGrafter"/>
</dbReference>
<feature type="compositionally biased region" description="Polar residues" evidence="2">
    <location>
        <begin position="284"/>
        <end position="298"/>
    </location>
</feature>
<dbReference type="GeneID" id="108664442"/>
<organism evidence="5 6">
    <name type="scientific">Hyalella azteca</name>
    <name type="common">Amphipod</name>
    <dbReference type="NCBI Taxonomy" id="294128"/>
    <lineage>
        <taxon>Eukaryota</taxon>
        <taxon>Metazoa</taxon>
        <taxon>Ecdysozoa</taxon>
        <taxon>Arthropoda</taxon>
        <taxon>Crustacea</taxon>
        <taxon>Multicrustacea</taxon>
        <taxon>Malacostraca</taxon>
        <taxon>Eumalacostraca</taxon>
        <taxon>Peracarida</taxon>
        <taxon>Amphipoda</taxon>
        <taxon>Senticaudata</taxon>
        <taxon>Talitrida</taxon>
        <taxon>Talitroidea</taxon>
        <taxon>Hyalellidae</taxon>
        <taxon>Hyalella</taxon>
    </lineage>
</organism>
<feature type="chain" id="PRO_5034264635" evidence="4">
    <location>
        <begin position="24"/>
        <end position="298"/>
    </location>
</feature>
<evidence type="ECO:0000313" key="5">
    <source>
        <dbReference type="Proteomes" id="UP000694843"/>
    </source>
</evidence>
<name>A0A8B7MYB5_HYAAZ</name>
<keyword evidence="1" id="KW-0325">Glycoprotein</keyword>
<dbReference type="GO" id="GO:0006622">
    <property type="term" value="P:protein targeting to lysosome"/>
    <property type="evidence" value="ECO:0007669"/>
    <property type="project" value="TreeGrafter"/>
</dbReference>
<dbReference type="Pfam" id="PF02157">
    <property type="entry name" value="Man-6-P_recep"/>
    <property type="match status" value="1"/>
</dbReference>
<keyword evidence="4" id="KW-0732">Signal</keyword>
<evidence type="ECO:0000256" key="2">
    <source>
        <dbReference type="SAM" id="MobiDB-lite"/>
    </source>
</evidence>
<keyword evidence="3" id="KW-0812">Transmembrane</keyword>
<feature type="signal peptide" evidence="4">
    <location>
        <begin position="1"/>
        <end position="23"/>
    </location>
</feature>